<proteinExistence type="predicted"/>
<name>A0ABX7I6J9_9BACT</name>
<dbReference type="RefSeq" id="WP_204663719.1">
    <property type="nucleotide sequence ID" value="NZ_CP056775.1"/>
</dbReference>
<keyword evidence="3" id="KW-1185">Reference proteome</keyword>
<sequence length="111" mass="12271">MVAKIKYESGREEMVSEMVTIDGEDGWQNVLITNNRNDIVGLKRLGEIKSKAGGYASLRTTQGSDRKATERIKREAAKRGGHLVYIQQHETTGGSYGKNPESFQSGVAYGY</sequence>
<reference evidence="2 3" key="1">
    <citation type="submission" date="2020-06" db="EMBL/GenBank/DDBJ databases">
        <title>Dyadobacter sandarakinus sp. nov., isolated from the soil of the Arctic Yellow River Station.</title>
        <authorList>
            <person name="Zhang Y."/>
            <person name="Peng F."/>
        </authorList>
    </citation>
    <scope>NUCLEOTIDE SEQUENCE [LARGE SCALE GENOMIC DNA]</scope>
    <source>
        <strain evidence="2 3">Q3-56</strain>
    </source>
</reference>
<accession>A0ABX7I6J9</accession>
<feature type="region of interest" description="Disordered" evidence="1">
    <location>
        <begin position="89"/>
        <end position="111"/>
    </location>
</feature>
<dbReference type="EMBL" id="CP056775">
    <property type="protein sequence ID" value="QRR01420.1"/>
    <property type="molecule type" value="Genomic_DNA"/>
</dbReference>
<evidence type="ECO:0000256" key="1">
    <source>
        <dbReference type="SAM" id="MobiDB-lite"/>
    </source>
</evidence>
<protein>
    <submittedName>
        <fullName evidence="2">Uncharacterized protein</fullName>
    </submittedName>
</protein>
<evidence type="ECO:0000313" key="2">
    <source>
        <dbReference type="EMBL" id="QRR01420.1"/>
    </source>
</evidence>
<gene>
    <name evidence="2" type="ORF">HWI92_11150</name>
</gene>
<evidence type="ECO:0000313" key="3">
    <source>
        <dbReference type="Proteomes" id="UP000612680"/>
    </source>
</evidence>
<organism evidence="2 3">
    <name type="scientific">Dyadobacter sandarakinus</name>
    <dbReference type="NCBI Taxonomy" id="2747268"/>
    <lineage>
        <taxon>Bacteria</taxon>
        <taxon>Pseudomonadati</taxon>
        <taxon>Bacteroidota</taxon>
        <taxon>Cytophagia</taxon>
        <taxon>Cytophagales</taxon>
        <taxon>Spirosomataceae</taxon>
        <taxon>Dyadobacter</taxon>
    </lineage>
</organism>
<dbReference type="Proteomes" id="UP000612680">
    <property type="component" value="Chromosome"/>
</dbReference>